<organism evidence="2 3">
    <name type="scientific">Panagrolaimus davidi</name>
    <dbReference type="NCBI Taxonomy" id="227884"/>
    <lineage>
        <taxon>Eukaryota</taxon>
        <taxon>Metazoa</taxon>
        <taxon>Ecdysozoa</taxon>
        <taxon>Nematoda</taxon>
        <taxon>Chromadorea</taxon>
        <taxon>Rhabditida</taxon>
        <taxon>Tylenchina</taxon>
        <taxon>Panagrolaimomorpha</taxon>
        <taxon>Panagrolaimoidea</taxon>
        <taxon>Panagrolaimidae</taxon>
        <taxon>Panagrolaimus</taxon>
    </lineage>
</organism>
<feature type="region of interest" description="Disordered" evidence="1">
    <location>
        <begin position="45"/>
        <end position="161"/>
    </location>
</feature>
<evidence type="ECO:0000313" key="2">
    <source>
        <dbReference type="Proteomes" id="UP000887578"/>
    </source>
</evidence>
<keyword evidence="2" id="KW-1185">Reference proteome</keyword>
<proteinExistence type="predicted"/>
<sequence length="161" mass="17351">MFRLRPPLGFVAPNESVTISIIFLAKDIPPKGHYVVFYHIPCKDDDKKPRSVWTPTATPEGIRRVVADFGKEDTPAAAADKKDAPAPAESKDAPAKDAPAKDPEPKDDKDAPAKDAKDAPAKDAEKDAPAKDAEGKDAKDAPAKDAPAKEADEQEKEKEKE</sequence>
<dbReference type="AlphaFoldDB" id="A0A914PJB7"/>
<dbReference type="InterPro" id="IPR008962">
    <property type="entry name" value="PapD-like_sf"/>
</dbReference>
<protein>
    <submittedName>
        <fullName evidence="3">Major sperm protein</fullName>
    </submittedName>
</protein>
<name>A0A914PJB7_9BILA</name>
<dbReference type="SUPFAM" id="SSF49354">
    <property type="entry name" value="PapD-like"/>
    <property type="match status" value="1"/>
</dbReference>
<reference evidence="3" key="1">
    <citation type="submission" date="2022-11" db="UniProtKB">
        <authorList>
            <consortium name="WormBaseParasite"/>
        </authorList>
    </citation>
    <scope>IDENTIFICATION</scope>
</reference>
<dbReference type="PANTHER" id="PTHR21513">
    <property type="entry name" value="MAJOR SPERM PROTEIN"/>
    <property type="match status" value="1"/>
</dbReference>
<evidence type="ECO:0000256" key="1">
    <source>
        <dbReference type="SAM" id="MobiDB-lite"/>
    </source>
</evidence>
<dbReference type="WBParaSite" id="PDA_v2.g18470.t1">
    <property type="protein sequence ID" value="PDA_v2.g18470.t1"/>
    <property type="gene ID" value="PDA_v2.g18470"/>
</dbReference>
<feature type="compositionally biased region" description="Basic and acidic residues" evidence="1">
    <location>
        <begin position="61"/>
        <end position="161"/>
    </location>
</feature>
<dbReference type="PANTHER" id="PTHR21513:SF19">
    <property type="entry name" value="MAJOR SPERM PROTEIN"/>
    <property type="match status" value="1"/>
</dbReference>
<dbReference type="InterPro" id="IPR013783">
    <property type="entry name" value="Ig-like_fold"/>
</dbReference>
<dbReference type="Gene3D" id="2.60.40.10">
    <property type="entry name" value="Immunoglobulins"/>
    <property type="match status" value="1"/>
</dbReference>
<evidence type="ECO:0000313" key="3">
    <source>
        <dbReference type="WBParaSite" id="PDA_v2.g18470.t1"/>
    </source>
</evidence>
<accession>A0A914PJB7</accession>
<dbReference type="Proteomes" id="UP000887578">
    <property type="component" value="Unplaced"/>
</dbReference>